<feature type="non-terminal residue" evidence="2">
    <location>
        <position position="143"/>
    </location>
</feature>
<organism evidence="2">
    <name type="scientific">Blumeria graminis f. sp. tritici 96224</name>
    <dbReference type="NCBI Taxonomy" id="1268274"/>
    <lineage>
        <taxon>Eukaryota</taxon>
        <taxon>Fungi</taxon>
        <taxon>Dikarya</taxon>
        <taxon>Ascomycota</taxon>
        <taxon>Pezizomycotina</taxon>
        <taxon>Leotiomycetes</taxon>
        <taxon>Erysiphales</taxon>
        <taxon>Erysiphaceae</taxon>
        <taxon>Blumeria</taxon>
    </lineage>
</organism>
<dbReference type="EMBL" id="KE375159">
    <property type="protein sequence ID" value="EPQ62735.1"/>
    <property type="molecule type" value="Genomic_DNA"/>
</dbReference>
<dbReference type="AlphaFoldDB" id="A0A061HDL5"/>
<accession>A0A061HDL5</accession>
<dbReference type="EMBL" id="UIGY01000186">
    <property type="protein sequence ID" value="SUZ12557.1"/>
    <property type="molecule type" value="Genomic_DNA"/>
</dbReference>
<gene>
    <name evidence="1" type="ORF">BGT96224_Ac30928</name>
    <name evidence="2" type="ORF">BGT96224V2_LOCUS5728</name>
</gene>
<evidence type="ECO:0000313" key="3">
    <source>
        <dbReference type="Proteomes" id="UP000053110"/>
    </source>
</evidence>
<dbReference type="HOGENOM" id="CLU_1805856_0_0_1"/>
<proteinExistence type="predicted"/>
<name>A0A061HDL5_BLUGR</name>
<reference evidence="2" key="3">
    <citation type="submission" date="2018-07" db="EMBL/GenBank/DDBJ databases">
        <authorList>
            <person name="Quirk P.G."/>
            <person name="Krulwich T.A."/>
        </authorList>
    </citation>
    <scope>NUCLEOTIDE SEQUENCE</scope>
    <source>
        <strain evidence="2">96224</strain>
    </source>
</reference>
<dbReference type="OrthoDB" id="10353486at2759"/>
<reference evidence="3" key="1">
    <citation type="journal article" date="2013" name="Nat. Genet.">
        <title>The wheat powdery mildew genome shows the unique evolution of an obligate biotroph.</title>
        <authorList>
            <person name="Wicker T."/>
            <person name="Oberhaensli S."/>
            <person name="Parlange F."/>
            <person name="Buchmann J.P."/>
            <person name="Shatalina M."/>
            <person name="Roffler S."/>
            <person name="Ben-David R."/>
            <person name="Dolezel J."/>
            <person name="Simkova H."/>
            <person name="Schulze-Lefert P."/>
            <person name="Spanu P.D."/>
            <person name="Bruggmann R."/>
            <person name="Amselem J."/>
            <person name="Quesneville H."/>
            <person name="Ver Loren van Themaat E."/>
            <person name="Paape T."/>
            <person name="Shimizu K.K."/>
            <person name="Keller B."/>
        </authorList>
    </citation>
    <scope>NUCLEOTIDE SEQUENCE [LARGE SCALE GENOMIC DNA]</scope>
    <source>
        <strain evidence="3">96224</strain>
    </source>
</reference>
<evidence type="ECO:0000313" key="2">
    <source>
        <dbReference type="EMBL" id="SUZ12557.1"/>
    </source>
</evidence>
<protein>
    <submittedName>
        <fullName evidence="2">BgtAc-30928</fullName>
    </submittedName>
</protein>
<evidence type="ECO:0000313" key="1">
    <source>
        <dbReference type="EMBL" id="EPQ62735.1"/>
    </source>
</evidence>
<dbReference type="Proteomes" id="UP000053110">
    <property type="component" value="Unassembled WGS sequence"/>
</dbReference>
<sequence>MHQITDIHTRKGGSLSWAKLICKLHDDLHGMKRSFRSKRSHHHTPWNRGQQIVHFTAGSFLETIPEEREIEDEAKEFVLDHIVTKNEECDATFDDEHSSGWDTTGITTRPNPSLWLKSLSNIIRFDGPNSSCCRKRRKADRIR</sequence>
<reference evidence="1" key="2">
    <citation type="submission" date="2013-01" db="EMBL/GenBank/DDBJ databases">
        <title>The wheat powdery mildew genome reveals unique evolution of an obligate biotroph.</title>
        <authorList>
            <person name="Oberhaensli S."/>
            <person name="Wicker T."/>
            <person name="Keller B."/>
        </authorList>
    </citation>
    <scope>NUCLEOTIDE SEQUENCE</scope>
    <source>
        <strain evidence="1">96224</strain>
    </source>
</reference>